<dbReference type="EMBL" id="JACIBY010000001">
    <property type="protein sequence ID" value="MBB3836756.1"/>
    <property type="molecule type" value="Genomic_DNA"/>
</dbReference>
<sequence length="474" mass="54982">MKFVIQLFVVLLCCVVFLPTWAQTDTGKVFSYRDFYELVTKNHPVLRQASNLSDQAKAELLMAKGGFDPKLEASFDRKYFDNKAYFNFWDNQLKVPLYWGGIDVKAGFERNVGDVLGTDIRTPLDGLSYVGFTVPVLQRFVIDERRATLQNARLFQNMAEVERVKLVNKLILSAAKEYWTWYFAYRNYALVQEFHDLAVQRYDLVKKRVAQGDLPAVDTADAQVTLLDRRIMLDQALVDFQNARLILSNYLWDDNNGPRELPNNAVPQLSPAQRIDSNTLTQLLDISRQKHPEIQKLDIKTQQLRIDERLGREMLKPKFDIGLSSLNYTHRFITGLEIPNTGPFPAFYKLNVDFSMPLLFRKERGKLETIRIKQAQNNLELQQVRREINNDVQASYNEVLNLEKQIQNQQIAIERQAQVLRADEQRFAIGETQLLQLNMRESKLNELKVKLESMKSKYEKAKATLLFSAGLSEW</sequence>
<reference evidence="10 11" key="1">
    <citation type="submission" date="2020-08" db="EMBL/GenBank/DDBJ databases">
        <title>Genomic Encyclopedia of Type Strains, Phase IV (KMG-IV): sequencing the most valuable type-strain genomes for metagenomic binning, comparative biology and taxonomic classification.</title>
        <authorList>
            <person name="Goeker M."/>
        </authorList>
    </citation>
    <scope>NUCLEOTIDE SEQUENCE [LARGE SCALE GENOMIC DNA]</scope>
    <source>
        <strain evidence="10 11">DSM 17976</strain>
    </source>
</reference>
<dbReference type="AlphaFoldDB" id="A0A7W5ZJ81"/>
<comment type="similarity">
    <text evidence="2">Belongs to the outer membrane factor (OMF) (TC 1.B.17) family.</text>
</comment>
<evidence type="ECO:0000256" key="3">
    <source>
        <dbReference type="ARBA" id="ARBA00022448"/>
    </source>
</evidence>
<evidence type="ECO:0000256" key="4">
    <source>
        <dbReference type="ARBA" id="ARBA00022452"/>
    </source>
</evidence>
<dbReference type="GO" id="GO:0015562">
    <property type="term" value="F:efflux transmembrane transporter activity"/>
    <property type="evidence" value="ECO:0007669"/>
    <property type="project" value="InterPro"/>
</dbReference>
<dbReference type="PANTHER" id="PTHR30026">
    <property type="entry name" value="OUTER MEMBRANE PROTEIN TOLC"/>
    <property type="match status" value="1"/>
</dbReference>
<dbReference type="SUPFAM" id="SSF56954">
    <property type="entry name" value="Outer membrane efflux proteins (OEP)"/>
    <property type="match status" value="1"/>
</dbReference>
<dbReference type="Pfam" id="PF02321">
    <property type="entry name" value="OEP"/>
    <property type="match status" value="1"/>
</dbReference>
<evidence type="ECO:0000256" key="2">
    <source>
        <dbReference type="ARBA" id="ARBA00007613"/>
    </source>
</evidence>
<evidence type="ECO:0000256" key="7">
    <source>
        <dbReference type="ARBA" id="ARBA00023237"/>
    </source>
</evidence>
<organism evidence="10 11">
    <name type="scientific">Runella defluvii</name>
    <dbReference type="NCBI Taxonomy" id="370973"/>
    <lineage>
        <taxon>Bacteria</taxon>
        <taxon>Pseudomonadati</taxon>
        <taxon>Bacteroidota</taxon>
        <taxon>Cytophagia</taxon>
        <taxon>Cytophagales</taxon>
        <taxon>Spirosomataceae</taxon>
        <taxon>Runella</taxon>
    </lineage>
</organism>
<protein>
    <submittedName>
        <fullName evidence="10">Outer membrane protein TolC</fullName>
    </submittedName>
</protein>
<keyword evidence="8" id="KW-0175">Coiled coil</keyword>
<evidence type="ECO:0000256" key="5">
    <source>
        <dbReference type="ARBA" id="ARBA00022692"/>
    </source>
</evidence>
<feature type="chain" id="PRO_5030685119" evidence="9">
    <location>
        <begin position="23"/>
        <end position="474"/>
    </location>
</feature>
<keyword evidence="9" id="KW-0732">Signal</keyword>
<keyword evidence="4" id="KW-1134">Transmembrane beta strand</keyword>
<dbReference type="GO" id="GO:1990281">
    <property type="term" value="C:efflux pump complex"/>
    <property type="evidence" value="ECO:0007669"/>
    <property type="project" value="TreeGrafter"/>
</dbReference>
<evidence type="ECO:0000313" key="11">
    <source>
        <dbReference type="Proteomes" id="UP000541352"/>
    </source>
</evidence>
<comment type="subcellular location">
    <subcellularLocation>
        <location evidence="1">Cell outer membrane</location>
    </subcellularLocation>
</comment>
<dbReference type="InterPro" id="IPR051906">
    <property type="entry name" value="TolC-like"/>
</dbReference>
<evidence type="ECO:0000256" key="1">
    <source>
        <dbReference type="ARBA" id="ARBA00004442"/>
    </source>
</evidence>
<feature type="coiled-coil region" evidence="8">
    <location>
        <begin position="385"/>
        <end position="464"/>
    </location>
</feature>
<accession>A0A7W5ZJ81</accession>
<name>A0A7W5ZJ81_9BACT</name>
<evidence type="ECO:0000313" key="10">
    <source>
        <dbReference type="EMBL" id="MBB3836756.1"/>
    </source>
</evidence>
<comment type="caution">
    <text evidence="10">The sequence shown here is derived from an EMBL/GenBank/DDBJ whole genome shotgun (WGS) entry which is preliminary data.</text>
</comment>
<dbReference type="Proteomes" id="UP000541352">
    <property type="component" value="Unassembled WGS sequence"/>
</dbReference>
<keyword evidence="11" id="KW-1185">Reference proteome</keyword>
<keyword evidence="6" id="KW-0472">Membrane</keyword>
<keyword evidence="5" id="KW-0812">Transmembrane</keyword>
<dbReference type="GO" id="GO:0015288">
    <property type="term" value="F:porin activity"/>
    <property type="evidence" value="ECO:0007669"/>
    <property type="project" value="TreeGrafter"/>
</dbReference>
<keyword evidence="7" id="KW-0998">Cell outer membrane</keyword>
<dbReference type="InterPro" id="IPR003423">
    <property type="entry name" value="OMP_efflux"/>
</dbReference>
<dbReference type="PANTHER" id="PTHR30026:SF20">
    <property type="entry name" value="OUTER MEMBRANE PROTEIN TOLC"/>
    <property type="match status" value="1"/>
</dbReference>
<dbReference type="GO" id="GO:0009279">
    <property type="term" value="C:cell outer membrane"/>
    <property type="evidence" value="ECO:0007669"/>
    <property type="project" value="UniProtKB-SubCell"/>
</dbReference>
<keyword evidence="3" id="KW-0813">Transport</keyword>
<evidence type="ECO:0000256" key="8">
    <source>
        <dbReference type="SAM" id="Coils"/>
    </source>
</evidence>
<evidence type="ECO:0000256" key="9">
    <source>
        <dbReference type="SAM" id="SignalP"/>
    </source>
</evidence>
<dbReference type="RefSeq" id="WP_183971526.1">
    <property type="nucleotide sequence ID" value="NZ_JACIBY010000001.1"/>
</dbReference>
<dbReference type="Gene3D" id="1.20.1600.10">
    <property type="entry name" value="Outer membrane efflux proteins (OEP)"/>
    <property type="match status" value="1"/>
</dbReference>
<proteinExistence type="inferred from homology"/>
<feature type="signal peptide" evidence="9">
    <location>
        <begin position="1"/>
        <end position="22"/>
    </location>
</feature>
<evidence type="ECO:0000256" key="6">
    <source>
        <dbReference type="ARBA" id="ARBA00023136"/>
    </source>
</evidence>
<gene>
    <name evidence="10" type="ORF">FHS57_000738</name>
</gene>